<keyword evidence="9" id="KW-0675">Receptor</keyword>
<dbReference type="FunFam" id="3.80.10.10:FF:000041">
    <property type="entry name" value="LRR receptor-like serine/threonine-protein kinase ERECTA"/>
    <property type="match status" value="1"/>
</dbReference>
<dbReference type="PANTHER" id="PTHR48052:SF66">
    <property type="entry name" value="OS02G0610000 PROTEIN"/>
    <property type="match status" value="1"/>
</dbReference>
<dbReference type="STRING" id="1890364.A0A2P6MPS5"/>
<evidence type="ECO:0000256" key="1">
    <source>
        <dbReference type="ARBA" id="ARBA00004236"/>
    </source>
</evidence>
<evidence type="ECO:0000256" key="3">
    <source>
        <dbReference type="ARBA" id="ARBA00022614"/>
    </source>
</evidence>
<feature type="chain" id="PRO_5015152981" evidence="12">
    <location>
        <begin position="21"/>
        <end position="527"/>
    </location>
</feature>
<evidence type="ECO:0000256" key="6">
    <source>
        <dbReference type="ARBA" id="ARBA00022737"/>
    </source>
</evidence>
<dbReference type="PANTHER" id="PTHR48052">
    <property type="entry name" value="UNNAMED PRODUCT"/>
    <property type="match status" value="1"/>
</dbReference>
<proteinExistence type="predicted"/>
<feature type="non-terminal residue" evidence="13">
    <location>
        <position position="527"/>
    </location>
</feature>
<evidence type="ECO:0000256" key="9">
    <source>
        <dbReference type="ARBA" id="ARBA00023170"/>
    </source>
</evidence>
<dbReference type="EMBL" id="MDYQ01000570">
    <property type="protein sequence ID" value="PRP73697.1"/>
    <property type="molecule type" value="Genomic_DNA"/>
</dbReference>
<dbReference type="OrthoDB" id="676979at2759"/>
<accession>A0A2P6MPS5</accession>
<keyword evidence="2" id="KW-1003">Cell membrane</keyword>
<keyword evidence="3" id="KW-0433">Leucine-rich repeat</keyword>
<dbReference type="InterPro" id="IPR001611">
    <property type="entry name" value="Leu-rich_rpt"/>
</dbReference>
<keyword evidence="14" id="KW-1185">Reference proteome</keyword>
<keyword evidence="8" id="KW-0472">Membrane</keyword>
<dbReference type="InParanoid" id="A0A2P6MPS5"/>
<dbReference type="Pfam" id="PF00560">
    <property type="entry name" value="LRR_1"/>
    <property type="match status" value="2"/>
</dbReference>
<dbReference type="InterPro" id="IPR032675">
    <property type="entry name" value="LRR_dom_sf"/>
</dbReference>
<comment type="caution">
    <text evidence="13">The sequence shown here is derived from an EMBL/GenBank/DDBJ whole genome shotgun (WGS) entry which is preliminary data.</text>
</comment>
<keyword evidence="5 12" id="KW-0732">Signal</keyword>
<comment type="subcellular location">
    <subcellularLocation>
        <location evidence="1">Cell membrane</location>
    </subcellularLocation>
    <subcellularLocation>
        <location evidence="11">Endomembrane system</location>
        <topology evidence="11">Single-pass membrane protein</topology>
    </subcellularLocation>
</comment>
<organism evidence="13 14">
    <name type="scientific">Planoprotostelium fungivorum</name>
    <dbReference type="NCBI Taxonomy" id="1890364"/>
    <lineage>
        <taxon>Eukaryota</taxon>
        <taxon>Amoebozoa</taxon>
        <taxon>Evosea</taxon>
        <taxon>Variosea</taxon>
        <taxon>Cavosteliida</taxon>
        <taxon>Cavosteliaceae</taxon>
        <taxon>Planoprotostelium</taxon>
    </lineage>
</organism>
<dbReference type="GO" id="GO:0005886">
    <property type="term" value="C:plasma membrane"/>
    <property type="evidence" value="ECO:0007669"/>
    <property type="project" value="UniProtKB-SubCell"/>
</dbReference>
<name>A0A2P6MPS5_9EUKA</name>
<sequence length="527" mass="55150">MKSSHVFVLLWLSFSHVALSTLATDDAAALKKVWQALAGNALYWKGTDVRVKPCNAADFTGVACGSGTYSIVLSRTLVTGGPLDPAIGSLGPRLLSLTAQAINLNGQLPLSICNLTNLNQLTISGNPSLGGVIPSCLTSLTALTSLTLSNNKLTGGIPSDISSLYNLKTLILGFNVLNGTIPNMSTMTNLTSLDVGYNWLINTNNVVSLPSSLLSLILTNCSISQPLMGLLNNTISLQKFNGAYNHWSGTISGISSLVNLTIFSCRVCSLSGSMSEISSLALLGNLDINTNSFAGVVPPLNLSFLTSLNLGFNNLGGILPPSIFFQPMLSTLDISSNNFTSIGFDSSHVSLTSTLATFSAPGNKYLTGSIPLLVGNYTKLTSMDLSFTLATDTAPPYPPSMPVLNSLTLSGTAVSSFPAVLNNVTSLTSITINNIFTVVNSSMYQVAHPNLRTLTLYANGIAGSTVDISRCPSLATLEITTCTNIVSIHPSNLQSQSLTTLRLSGNKIASFDPTATVGSSSLTSIDL</sequence>
<dbReference type="Gene3D" id="3.80.10.10">
    <property type="entry name" value="Ribonuclease Inhibitor"/>
    <property type="match status" value="3"/>
</dbReference>
<dbReference type="Proteomes" id="UP000241769">
    <property type="component" value="Unassembled WGS sequence"/>
</dbReference>
<keyword evidence="4" id="KW-0812">Transmembrane</keyword>
<evidence type="ECO:0000313" key="14">
    <source>
        <dbReference type="Proteomes" id="UP000241769"/>
    </source>
</evidence>
<dbReference type="GO" id="GO:0012505">
    <property type="term" value="C:endomembrane system"/>
    <property type="evidence" value="ECO:0007669"/>
    <property type="project" value="UniProtKB-SubCell"/>
</dbReference>
<evidence type="ECO:0000256" key="5">
    <source>
        <dbReference type="ARBA" id="ARBA00022729"/>
    </source>
</evidence>
<dbReference type="InterPro" id="IPR003591">
    <property type="entry name" value="Leu-rich_rpt_typical-subtyp"/>
</dbReference>
<evidence type="ECO:0000256" key="4">
    <source>
        <dbReference type="ARBA" id="ARBA00022692"/>
    </source>
</evidence>
<keyword evidence="7" id="KW-1133">Transmembrane helix</keyword>
<evidence type="ECO:0000313" key="13">
    <source>
        <dbReference type="EMBL" id="PRP73697.1"/>
    </source>
</evidence>
<feature type="signal peptide" evidence="12">
    <location>
        <begin position="1"/>
        <end position="20"/>
    </location>
</feature>
<dbReference type="SMART" id="SM00369">
    <property type="entry name" value="LRR_TYP"/>
    <property type="match status" value="4"/>
</dbReference>
<evidence type="ECO:0000256" key="8">
    <source>
        <dbReference type="ARBA" id="ARBA00023136"/>
    </source>
</evidence>
<gene>
    <name evidence="13" type="ORF">PROFUN_16690</name>
</gene>
<keyword evidence="6" id="KW-0677">Repeat</keyword>
<evidence type="ECO:0000256" key="10">
    <source>
        <dbReference type="ARBA" id="ARBA00023180"/>
    </source>
</evidence>
<evidence type="ECO:0000256" key="2">
    <source>
        <dbReference type="ARBA" id="ARBA00022475"/>
    </source>
</evidence>
<reference evidence="13 14" key="1">
    <citation type="journal article" date="2018" name="Genome Biol. Evol.">
        <title>Multiple Roots of Fruiting Body Formation in Amoebozoa.</title>
        <authorList>
            <person name="Hillmann F."/>
            <person name="Forbes G."/>
            <person name="Novohradska S."/>
            <person name="Ferling I."/>
            <person name="Riege K."/>
            <person name="Groth M."/>
            <person name="Westermann M."/>
            <person name="Marz M."/>
            <person name="Spaller T."/>
            <person name="Winckler T."/>
            <person name="Schaap P."/>
            <person name="Glockner G."/>
        </authorList>
    </citation>
    <scope>NUCLEOTIDE SEQUENCE [LARGE SCALE GENOMIC DNA]</scope>
    <source>
        <strain evidence="13 14">Jena</strain>
    </source>
</reference>
<keyword evidence="10" id="KW-0325">Glycoprotein</keyword>
<evidence type="ECO:0000256" key="7">
    <source>
        <dbReference type="ARBA" id="ARBA00022989"/>
    </source>
</evidence>
<dbReference type="SUPFAM" id="SSF52058">
    <property type="entry name" value="L domain-like"/>
    <property type="match status" value="2"/>
</dbReference>
<dbReference type="AlphaFoldDB" id="A0A2P6MPS5"/>
<protein>
    <submittedName>
        <fullName evidence="13">Uncharacterized protein</fullName>
    </submittedName>
</protein>
<evidence type="ECO:0000256" key="12">
    <source>
        <dbReference type="SAM" id="SignalP"/>
    </source>
</evidence>
<evidence type="ECO:0000256" key="11">
    <source>
        <dbReference type="ARBA" id="ARBA00037847"/>
    </source>
</evidence>